<keyword evidence="9" id="KW-0378">Hydrolase</keyword>
<dbReference type="SUPFAM" id="SSF53187">
    <property type="entry name" value="Zn-dependent exopeptidases"/>
    <property type="match status" value="1"/>
</dbReference>
<feature type="domain" description="Peptidase M14" evidence="16">
    <location>
        <begin position="125"/>
        <end position="419"/>
    </location>
</feature>
<dbReference type="Gene3D" id="3.30.70.340">
    <property type="entry name" value="Metallocarboxypeptidase-like"/>
    <property type="match status" value="1"/>
</dbReference>
<accession>A0A3S3RQQ9</accession>
<evidence type="ECO:0000256" key="8">
    <source>
        <dbReference type="ARBA" id="ARBA00022729"/>
    </source>
</evidence>
<evidence type="ECO:0000256" key="5">
    <source>
        <dbReference type="ARBA" id="ARBA00022645"/>
    </source>
</evidence>
<keyword evidence="8 15" id="KW-0732">Signal</keyword>
<dbReference type="CDD" id="cd03860">
    <property type="entry name" value="M14_CP_A-B_like"/>
    <property type="match status" value="1"/>
</dbReference>
<evidence type="ECO:0000256" key="12">
    <source>
        <dbReference type="ARBA" id="ARBA00023157"/>
    </source>
</evidence>
<evidence type="ECO:0000313" key="17">
    <source>
        <dbReference type="EMBL" id="RWS03307.1"/>
    </source>
</evidence>
<feature type="chain" id="PRO_5018563412" evidence="15">
    <location>
        <begin position="19"/>
        <end position="419"/>
    </location>
</feature>
<feature type="active site" description="Proton donor/acceptor" evidence="14">
    <location>
        <position position="385"/>
    </location>
</feature>
<comment type="similarity">
    <text evidence="3 14">Belongs to the peptidase M14 family.</text>
</comment>
<dbReference type="InterPro" id="IPR036990">
    <property type="entry name" value="M14A-like_propep"/>
</dbReference>
<evidence type="ECO:0000256" key="6">
    <source>
        <dbReference type="ARBA" id="ARBA00022670"/>
    </source>
</evidence>
<evidence type="ECO:0000256" key="15">
    <source>
        <dbReference type="SAM" id="SignalP"/>
    </source>
</evidence>
<gene>
    <name evidence="17" type="ORF">B4U79_10674</name>
</gene>
<comment type="caution">
    <text evidence="17">The sequence shown here is derived from an EMBL/GenBank/DDBJ whole genome shotgun (WGS) entry which is preliminary data.</text>
</comment>
<evidence type="ECO:0000259" key="16">
    <source>
        <dbReference type="PROSITE" id="PS52035"/>
    </source>
</evidence>
<dbReference type="PROSITE" id="PS52035">
    <property type="entry name" value="PEPTIDASE_M14"/>
    <property type="match status" value="1"/>
</dbReference>
<dbReference type="SUPFAM" id="SSF54897">
    <property type="entry name" value="Protease propeptides/inhibitors"/>
    <property type="match status" value="1"/>
</dbReference>
<keyword evidence="12" id="KW-1015">Disulfide bond</keyword>
<organism evidence="17 18">
    <name type="scientific">Dinothrombium tinctorium</name>
    <dbReference type="NCBI Taxonomy" id="1965070"/>
    <lineage>
        <taxon>Eukaryota</taxon>
        <taxon>Metazoa</taxon>
        <taxon>Ecdysozoa</taxon>
        <taxon>Arthropoda</taxon>
        <taxon>Chelicerata</taxon>
        <taxon>Arachnida</taxon>
        <taxon>Acari</taxon>
        <taxon>Acariformes</taxon>
        <taxon>Trombidiformes</taxon>
        <taxon>Prostigmata</taxon>
        <taxon>Anystina</taxon>
        <taxon>Parasitengona</taxon>
        <taxon>Trombidioidea</taxon>
        <taxon>Trombidiidae</taxon>
        <taxon>Dinothrombium</taxon>
    </lineage>
</organism>
<evidence type="ECO:0000256" key="2">
    <source>
        <dbReference type="ARBA" id="ARBA00004613"/>
    </source>
</evidence>
<evidence type="ECO:0000256" key="14">
    <source>
        <dbReference type="PROSITE-ProRule" id="PRU01379"/>
    </source>
</evidence>
<dbReference type="Proteomes" id="UP000285301">
    <property type="component" value="Unassembled WGS sequence"/>
</dbReference>
<comment type="cofactor">
    <cofactor evidence="1">
        <name>Zn(2+)</name>
        <dbReference type="ChEBI" id="CHEBI:29105"/>
    </cofactor>
</comment>
<proteinExistence type="inferred from homology"/>
<keyword evidence="10" id="KW-0862">Zinc</keyword>
<dbReference type="PROSITE" id="PS00132">
    <property type="entry name" value="CARBOXYPEPT_ZN_1"/>
    <property type="match status" value="1"/>
</dbReference>
<keyword evidence="7" id="KW-0479">Metal-binding</keyword>
<keyword evidence="4" id="KW-0964">Secreted</keyword>
<dbReference type="GO" id="GO:0005615">
    <property type="term" value="C:extracellular space"/>
    <property type="evidence" value="ECO:0007669"/>
    <property type="project" value="TreeGrafter"/>
</dbReference>
<dbReference type="PANTHER" id="PTHR11705">
    <property type="entry name" value="PROTEASE FAMILY M14 CARBOXYPEPTIDASE A,B"/>
    <property type="match status" value="1"/>
</dbReference>
<evidence type="ECO:0000256" key="10">
    <source>
        <dbReference type="ARBA" id="ARBA00022833"/>
    </source>
</evidence>
<keyword evidence="6" id="KW-0645">Protease</keyword>
<keyword evidence="11" id="KW-0482">Metalloprotease</keyword>
<evidence type="ECO:0000256" key="13">
    <source>
        <dbReference type="ARBA" id="ARBA00057299"/>
    </source>
</evidence>
<evidence type="ECO:0000256" key="4">
    <source>
        <dbReference type="ARBA" id="ARBA00022525"/>
    </source>
</evidence>
<protein>
    <submittedName>
        <fullName evidence="17">Carboxypeptidase B-like protein</fullName>
    </submittedName>
</protein>
<dbReference type="GO" id="GO:0004181">
    <property type="term" value="F:metallocarboxypeptidase activity"/>
    <property type="evidence" value="ECO:0007669"/>
    <property type="project" value="InterPro"/>
</dbReference>
<comment type="subcellular location">
    <subcellularLocation>
        <location evidence="2">Secreted</location>
    </subcellularLocation>
</comment>
<dbReference type="GO" id="GO:0006508">
    <property type="term" value="P:proteolysis"/>
    <property type="evidence" value="ECO:0007669"/>
    <property type="project" value="UniProtKB-KW"/>
</dbReference>
<reference evidence="17 18" key="1">
    <citation type="journal article" date="2018" name="Gigascience">
        <title>Genomes of trombidid mites reveal novel predicted allergens and laterally-transferred genes associated with secondary metabolism.</title>
        <authorList>
            <person name="Dong X."/>
            <person name="Chaisiri K."/>
            <person name="Xia D."/>
            <person name="Armstrong S.D."/>
            <person name="Fang Y."/>
            <person name="Donnelly M.J."/>
            <person name="Kadowaki T."/>
            <person name="McGarry J.W."/>
            <person name="Darby A.C."/>
            <person name="Makepeace B.L."/>
        </authorList>
    </citation>
    <scope>NUCLEOTIDE SEQUENCE [LARGE SCALE GENOMIC DNA]</scope>
    <source>
        <strain evidence="17">UoL-WK</strain>
    </source>
</reference>
<name>A0A3S3RQQ9_9ACAR</name>
<evidence type="ECO:0000256" key="1">
    <source>
        <dbReference type="ARBA" id="ARBA00001947"/>
    </source>
</evidence>
<dbReference type="SMART" id="SM00631">
    <property type="entry name" value="Zn_pept"/>
    <property type="match status" value="1"/>
</dbReference>
<dbReference type="Gene3D" id="3.40.630.10">
    <property type="entry name" value="Zn peptidases"/>
    <property type="match status" value="1"/>
</dbReference>
<dbReference type="GO" id="GO:0008270">
    <property type="term" value="F:zinc ion binding"/>
    <property type="evidence" value="ECO:0007669"/>
    <property type="project" value="InterPro"/>
</dbReference>
<evidence type="ECO:0000256" key="9">
    <source>
        <dbReference type="ARBA" id="ARBA00022801"/>
    </source>
</evidence>
<dbReference type="InterPro" id="IPR057246">
    <property type="entry name" value="CARBOXYPEPT_ZN_1"/>
</dbReference>
<feature type="signal peptide" evidence="15">
    <location>
        <begin position="1"/>
        <end position="18"/>
    </location>
</feature>
<dbReference type="Pfam" id="PF02244">
    <property type="entry name" value="Propep_M14"/>
    <property type="match status" value="1"/>
</dbReference>
<dbReference type="AlphaFoldDB" id="A0A3S3RQQ9"/>
<dbReference type="FunFam" id="3.40.630.10:FF:000040">
    <property type="entry name" value="zinc carboxypeptidase"/>
    <property type="match status" value="1"/>
</dbReference>
<sequence length="419" mass="48598">MKLISAFVFLLLIGFSEFQLVKYKNYIVIKAFPNSTRELKILNSLRSSLKNLVDFWSSPTHTLTPIIFSVNPSSRRHVLRFLKQQNLNATVLTNNLQEWIDREARYVKSRLQAFAGRDESINFETYHPYEMIETILKSQTAKFSAKVIYSTIGKTYENRNIYAMVIDENPNESKPVVMLECGIHAREWVSPATCLWISNQLLKNSSESELLQKFSFHIIPVANPDGYVYSWRTNRMWRKNRVPNDFFGFCRGVDLNRNFGTNFCKTGASPISCDNSYCGKKAFSEKESQAIRDHVLSIKKSKLKAFFSVHSFSQFWMYPYGYKDDLAQNHEQYNTLSKLAVDAIRKVHEEQYQYGSISKIIYKASGNTIDWLQENNLSEVSFAIELRDKGYYGFFLPPHLIRPTAEEFWAGVKAVIQNI</sequence>
<dbReference type="PANTHER" id="PTHR11705:SF140">
    <property type="entry name" value="FI02848P-RELATED"/>
    <property type="match status" value="1"/>
</dbReference>
<dbReference type="Pfam" id="PF00246">
    <property type="entry name" value="Peptidase_M14"/>
    <property type="match status" value="1"/>
</dbReference>
<evidence type="ECO:0000256" key="7">
    <source>
        <dbReference type="ARBA" id="ARBA00022723"/>
    </source>
</evidence>
<dbReference type="PRINTS" id="PR00765">
    <property type="entry name" value="CRBOXYPTASEA"/>
</dbReference>
<dbReference type="EMBL" id="NCKU01006630">
    <property type="protein sequence ID" value="RWS03307.1"/>
    <property type="molecule type" value="Genomic_DNA"/>
</dbReference>
<dbReference type="InterPro" id="IPR000834">
    <property type="entry name" value="Peptidase_M14"/>
</dbReference>
<comment type="function">
    <text evidence="13">Involved in the digestion of the blood meal.</text>
</comment>
<evidence type="ECO:0000313" key="18">
    <source>
        <dbReference type="Proteomes" id="UP000285301"/>
    </source>
</evidence>
<dbReference type="InterPro" id="IPR003146">
    <property type="entry name" value="M14A_act_pep"/>
</dbReference>
<evidence type="ECO:0000256" key="11">
    <source>
        <dbReference type="ARBA" id="ARBA00023049"/>
    </source>
</evidence>
<evidence type="ECO:0000256" key="3">
    <source>
        <dbReference type="ARBA" id="ARBA00005988"/>
    </source>
</evidence>
<keyword evidence="18" id="KW-1185">Reference proteome</keyword>
<dbReference type="OrthoDB" id="6416026at2759"/>
<keyword evidence="5 17" id="KW-0121">Carboxypeptidase</keyword>